<keyword evidence="2" id="KW-0812">Transmembrane</keyword>
<dbReference type="AlphaFoldDB" id="A0A4P7W714"/>
<feature type="signal peptide" evidence="3">
    <location>
        <begin position="1"/>
        <end position="23"/>
    </location>
</feature>
<accession>A0A4P7W714</accession>
<dbReference type="PROSITE" id="PS51257">
    <property type="entry name" value="PROKAR_LIPOPROTEIN"/>
    <property type="match status" value="1"/>
</dbReference>
<keyword evidence="1" id="KW-0175">Coiled coil</keyword>
<geneLocation type="plasmid" evidence="5">
    <name>ph5-2</name>
</geneLocation>
<dbReference type="Proteomes" id="UP000297149">
    <property type="component" value="Plasmid ph5-2"/>
</dbReference>
<organism evidence="4 5">
    <name type="scientific">Duncaniella dubosii</name>
    <dbReference type="NCBI Taxonomy" id="2518971"/>
    <lineage>
        <taxon>Bacteria</taxon>
        <taxon>Pseudomonadati</taxon>
        <taxon>Bacteroidota</taxon>
        <taxon>Bacteroidia</taxon>
        <taxon>Bacteroidales</taxon>
        <taxon>Muribaculaceae</taxon>
        <taxon>Duncaniella</taxon>
    </lineage>
</organism>
<dbReference type="InterPro" id="IPR011990">
    <property type="entry name" value="TPR-like_helical_dom_sf"/>
</dbReference>
<keyword evidence="2" id="KW-1133">Transmembrane helix</keyword>
<name>A0A4P7W714_9BACT</name>
<keyword evidence="4" id="KW-0614">Plasmid</keyword>
<evidence type="ECO:0000256" key="3">
    <source>
        <dbReference type="SAM" id="SignalP"/>
    </source>
</evidence>
<keyword evidence="2" id="KW-0472">Membrane</keyword>
<dbReference type="EMBL" id="CP039398">
    <property type="protein sequence ID" value="QCD43782.1"/>
    <property type="molecule type" value="Genomic_DNA"/>
</dbReference>
<proteinExistence type="predicted"/>
<feature type="transmembrane region" description="Helical" evidence="2">
    <location>
        <begin position="355"/>
        <end position="377"/>
    </location>
</feature>
<dbReference type="SUPFAM" id="SSF48452">
    <property type="entry name" value="TPR-like"/>
    <property type="match status" value="1"/>
</dbReference>
<evidence type="ECO:0000313" key="4">
    <source>
        <dbReference type="EMBL" id="QCD43782.1"/>
    </source>
</evidence>
<feature type="chain" id="PRO_5020715707" description="Tetratricopeptide repeat protein" evidence="3">
    <location>
        <begin position="24"/>
        <end position="584"/>
    </location>
</feature>
<dbReference type="Gene3D" id="1.25.40.10">
    <property type="entry name" value="Tetratricopeptide repeat domain"/>
    <property type="match status" value="1"/>
</dbReference>
<evidence type="ECO:0000256" key="2">
    <source>
        <dbReference type="SAM" id="Phobius"/>
    </source>
</evidence>
<evidence type="ECO:0000256" key="1">
    <source>
        <dbReference type="SAM" id="Coils"/>
    </source>
</evidence>
<protein>
    <recommendedName>
        <fullName evidence="6">Tetratricopeptide repeat protein</fullName>
    </recommendedName>
</protein>
<evidence type="ECO:0000313" key="5">
    <source>
        <dbReference type="Proteomes" id="UP000297149"/>
    </source>
</evidence>
<dbReference type="GeneID" id="40047852"/>
<sequence>MKFLHNILVLMLLSLACSTISCSGTKEQETLNRAEALMESHPDSALIILSTIDKGQLSDKNQKAKYALLMSMALDKNYIDTTTFDVLQPACDYYIEKGTPDDMLRTYYYRGRIFQNQGDHDNALNSFSKGLDNPHLTDSLTIARTLVAIGYIYNELFDIDSYVSYSLKAADIYNGLAFRNQELDCLFKALDGAIILGNQSIGDSIINSIEHFSSLDSISKKSLTRLQLSYALKFGATDDIKGLIHEQEENLSSLNDALNLALAYNKVGNDNKAFQLLNIVKNSGLPYDTLRHLSISVPIFEGLGNYKDALSLYKQYSHKQDSIDFLKFEQASRSIVEKHRIELQAQKDARHKSRIIWGCFGGIAVLSMGILILCLLVRSNRAKKELALEKVRTKEAENAKLKSEKDNLALENRNLQLERDKKALEAENLAHRVEALENESDSLKALINSREELPMEVQREIKVRIEMLNSLLASYITNNDQYEKPYDVWIKELTDNKDEFMNSNRLAFQVSHPRFIQYFEDHNLTTDEINYVCLYAIGLRGKEVGNYMNKRSHVNTSSAIRKKLGIDKHETNIGIYVRKLLKNL</sequence>
<evidence type="ECO:0008006" key="6">
    <source>
        <dbReference type="Google" id="ProtNLM"/>
    </source>
</evidence>
<dbReference type="KEGG" id="ddb:E7747_16140"/>
<keyword evidence="5" id="KW-1185">Reference proteome</keyword>
<keyword evidence="3" id="KW-0732">Signal</keyword>
<gene>
    <name evidence="4" type="ORF">E7747_16140</name>
</gene>
<feature type="coiled-coil region" evidence="1">
    <location>
        <begin position="384"/>
        <end position="453"/>
    </location>
</feature>
<reference evidence="5" key="1">
    <citation type="submission" date="2019-02" db="EMBL/GenBank/DDBJ databases">
        <title>Isolation and identification of novel species under the genus Muribaculum.</title>
        <authorList>
            <person name="Miyake S."/>
            <person name="Ding Y."/>
            <person name="Low A."/>
            <person name="Soh M."/>
            <person name="Seedorf H."/>
        </authorList>
    </citation>
    <scope>NUCLEOTIDE SEQUENCE [LARGE SCALE GENOMIC DNA]</scope>
    <source>
        <strain evidence="5">H5</strain>
        <plasmid evidence="5">ph5-2</plasmid>
    </source>
</reference>
<dbReference type="RefSeq" id="WP_128708252.1">
    <property type="nucleotide sequence ID" value="NZ_CP039398.1"/>
</dbReference>